<proteinExistence type="predicted"/>
<evidence type="ECO:0000313" key="1">
    <source>
        <dbReference type="EMBL" id="SVD99352.1"/>
    </source>
</evidence>
<name>A0A382ZV57_9ZZZZ</name>
<dbReference type="EMBL" id="UINC01186902">
    <property type="protein sequence ID" value="SVD99352.1"/>
    <property type="molecule type" value="Genomic_DNA"/>
</dbReference>
<feature type="non-terminal residue" evidence="1">
    <location>
        <position position="1"/>
    </location>
</feature>
<organism evidence="1">
    <name type="scientific">marine metagenome</name>
    <dbReference type="NCBI Taxonomy" id="408172"/>
    <lineage>
        <taxon>unclassified sequences</taxon>
        <taxon>metagenomes</taxon>
        <taxon>ecological metagenomes</taxon>
    </lineage>
</organism>
<gene>
    <name evidence="1" type="ORF">METZ01_LOCUS452206</name>
</gene>
<sequence length="25" mass="2859">LQRGSFPIMFSHQLSQPLSQFQPGK</sequence>
<protein>
    <submittedName>
        <fullName evidence="1">Uncharacterized protein</fullName>
    </submittedName>
</protein>
<accession>A0A382ZV57</accession>
<reference evidence="1" key="1">
    <citation type="submission" date="2018-05" db="EMBL/GenBank/DDBJ databases">
        <authorList>
            <person name="Lanie J.A."/>
            <person name="Ng W.-L."/>
            <person name="Kazmierczak K.M."/>
            <person name="Andrzejewski T.M."/>
            <person name="Davidsen T.M."/>
            <person name="Wayne K.J."/>
            <person name="Tettelin H."/>
            <person name="Glass J.I."/>
            <person name="Rusch D."/>
            <person name="Podicherti R."/>
            <person name="Tsui H.-C.T."/>
            <person name="Winkler M.E."/>
        </authorList>
    </citation>
    <scope>NUCLEOTIDE SEQUENCE</scope>
</reference>
<dbReference type="AlphaFoldDB" id="A0A382ZV57"/>